<dbReference type="SUPFAM" id="SSF58087">
    <property type="entry name" value="Variant surface glycoprotein (N-terminal domain)"/>
    <property type="match status" value="1"/>
</dbReference>
<evidence type="ECO:0000256" key="6">
    <source>
        <dbReference type="ARBA" id="ARBA00023180"/>
    </source>
</evidence>
<evidence type="ECO:0000256" key="3">
    <source>
        <dbReference type="ARBA" id="ARBA00022475"/>
    </source>
</evidence>
<evidence type="ECO:0000256" key="1">
    <source>
        <dbReference type="ARBA" id="ARBA00002523"/>
    </source>
</evidence>
<keyword evidence="7" id="KW-0449">Lipoprotein</keyword>
<evidence type="ECO:0000256" key="8">
    <source>
        <dbReference type="SAM" id="SignalP"/>
    </source>
</evidence>
<keyword evidence="4" id="KW-0336">GPI-anchor</keyword>
<dbReference type="VEuPathDB" id="TriTrypDB:Tb08.27P2.460"/>
<evidence type="ECO:0000313" key="9">
    <source>
        <dbReference type="EMBL" id="AAX69994.1"/>
    </source>
</evidence>
<evidence type="ECO:0000256" key="4">
    <source>
        <dbReference type="ARBA" id="ARBA00022622"/>
    </source>
</evidence>
<dbReference type="InterPro" id="IPR027446">
    <property type="entry name" value="VSG_C_dom_sf"/>
</dbReference>
<feature type="chain" id="PRO_5004251695" evidence="8">
    <location>
        <begin position="22"/>
        <end position="489"/>
    </location>
</feature>
<dbReference type="VEuPathDB" id="TriTrypDB:Tb1125.9.17850"/>
<feature type="signal peptide" evidence="8">
    <location>
        <begin position="1"/>
        <end position="21"/>
    </location>
</feature>
<proteinExistence type="predicted"/>
<evidence type="ECO:0000256" key="7">
    <source>
        <dbReference type="ARBA" id="ARBA00023288"/>
    </source>
</evidence>
<dbReference type="GO" id="GO:0098552">
    <property type="term" value="C:side of membrane"/>
    <property type="evidence" value="ECO:0007669"/>
    <property type="project" value="UniProtKB-KW"/>
</dbReference>
<dbReference type="GO" id="GO:0005886">
    <property type="term" value="C:plasma membrane"/>
    <property type="evidence" value="ECO:0007669"/>
    <property type="project" value="UniProtKB-SubCell"/>
</dbReference>
<keyword evidence="6" id="KW-0325">Glycoprotein</keyword>
<keyword evidence="8" id="KW-0732">Signal</keyword>
<reference evidence="9" key="1">
    <citation type="submission" date="2005-04" db="EMBL/GenBank/DDBJ databases">
        <authorList>
            <person name="Ghedin E."/>
            <person name="Blandin G."/>
            <person name="Bartholomeu D."/>
            <person name="Caler E."/>
            <person name="Haas B."/>
            <person name="Hannick L."/>
            <person name="Shallom J."/>
            <person name="Hou L."/>
            <person name="Djikeng A."/>
            <person name="Feldblyum T."/>
            <person name="Hostetler J."/>
            <person name="Johnson J."/>
            <person name="Jones K."/>
            <person name="Koo H.L."/>
            <person name="Larkin C."/>
            <person name="Pai G."/>
            <person name="Peterson J."/>
            <person name="Khalak H.G."/>
            <person name="Salzberg S."/>
            <person name="Simpson A.J."/>
            <person name="Tallon L."/>
            <person name="Van Aken S."/>
            <person name="Wanless D."/>
            <person name="White O."/>
            <person name="Wortman J."/>
            <person name="Fraser C.M."/>
            <person name="El-Sayed N.M.A."/>
        </authorList>
    </citation>
    <scope>NUCLEOTIDE SEQUENCE</scope>
    <source>
        <strain evidence="9">GUTat10.1</strain>
    </source>
</reference>
<evidence type="ECO:0000256" key="2">
    <source>
        <dbReference type="ARBA" id="ARBA00004609"/>
    </source>
</evidence>
<sequence length="489" mass="52765">MTTRLTHISLFILAAAATAQATPQTDERDKVKSICHELQYLNLLKGKLNNKLPTSSPAISELTTLSKMWTLHAAQSNSHGRRCLLLALAGRADEELERLKGSQQSANIPVTEALELITKHIGYVEATKQTAAMKVSHEDTQTTSPGGGTSVELNFKVVAGGSAGCDLDAAGRATSHPFDDIDIDKITQLKLTDATKIAGIMKITKLTGTSLSSGCPSVGQVTHISSRLASCQVGAGASWTWTATPSDTTAAQTETPVFKEDGRTTSCKEAHKQVTETSPTREKLAQKLCFALKAAAPKPASMKNFKGSTLAADKTIRRIVRNCNPDFHELDDINDDQKARKLVEYITTAYGDDVNDFVRNFITKLEEDKVASRLDAKPENKRVNDLISAANVVSTLSHLEGLRIKKELEAEKKNTVATPATDLAKKAIDCKGEKDETKCNEKDGCEYKDWECKAKVKTTAGGTDGKTNTTGSNSFVISKGPLLLAVLFL</sequence>
<name>Q57WM5_9TRYP</name>
<dbReference type="SUPFAM" id="SSF118251">
    <property type="entry name" value="Variant surface glycoprotein MITAT 1.2, VSG 221, C-terminal domain"/>
    <property type="match status" value="1"/>
</dbReference>
<gene>
    <name evidence="9" type="ORF">Tb08.27P2.460</name>
</gene>
<comment type="subcellular location">
    <subcellularLocation>
        <location evidence="2">Cell membrane</location>
        <topology evidence="2">Lipid-anchor</topology>
        <topology evidence="2">GPI-anchor</topology>
    </subcellularLocation>
</comment>
<dbReference type="EMBL" id="AC159427">
    <property type="protein sequence ID" value="AAX69994.1"/>
    <property type="molecule type" value="Genomic_DNA"/>
</dbReference>
<accession>Q57WM5</accession>
<keyword evidence="3" id="KW-1003">Cell membrane</keyword>
<protein>
    <submittedName>
        <fullName evidence="9">Variant surface glycoprotein (VSG), putative</fullName>
    </submittedName>
</protein>
<organism evidence="9">
    <name type="scientific">Trypanosoma brucei</name>
    <dbReference type="NCBI Taxonomy" id="5691"/>
    <lineage>
        <taxon>Eukaryota</taxon>
        <taxon>Discoba</taxon>
        <taxon>Euglenozoa</taxon>
        <taxon>Kinetoplastea</taxon>
        <taxon>Metakinetoplastina</taxon>
        <taxon>Trypanosomatida</taxon>
        <taxon>Trypanosomatidae</taxon>
        <taxon>Trypanosoma</taxon>
    </lineage>
</organism>
<evidence type="ECO:0000256" key="5">
    <source>
        <dbReference type="ARBA" id="ARBA00023136"/>
    </source>
</evidence>
<keyword evidence="5" id="KW-0472">Membrane</keyword>
<comment type="function">
    <text evidence="1">VSG forms a coat on the surface of the parasite. The trypanosome evades the immune response of the host by expressing a series of antigenically distinct VSGs from an estimated 1000 VSG genes.</text>
</comment>
<dbReference type="VEuPathDB" id="TriTrypDB:Tb427_000313000"/>
<dbReference type="AlphaFoldDB" id="Q57WM5"/>